<feature type="transmembrane region" description="Helical" evidence="10">
    <location>
        <begin position="258"/>
        <end position="283"/>
    </location>
</feature>
<dbReference type="NCBIfam" id="TIGR00797">
    <property type="entry name" value="matE"/>
    <property type="match status" value="1"/>
</dbReference>
<comment type="subcellular location">
    <subcellularLocation>
        <location evidence="1">Cell inner membrane</location>
        <topology evidence="1">Multi-pass membrane protein</topology>
    </subcellularLocation>
</comment>
<feature type="transmembrane region" description="Helical" evidence="10">
    <location>
        <begin position="117"/>
        <end position="135"/>
    </location>
</feature>
<feature type="transmembrane region" description="Helical" evidence="10">
    <location>
        <begin position="155"/>
        <end position="176"/>
    </location>
</feature>
<feature type="transmembrane region" description="Helical" evidence="10">
    <location>
        <begin position="213"/>
        <end position="237"/>
    </location>
</feature>
<protein>
    <recommendedName>
        <fullName evidence="9">Multidrug-efflux transporter</fullName>
    </recommendedName>
</protein>
<dbReference type="GO" id="GO:0015297">
    <property type="term" value="F:antiporter activity"/>
    <property type="evidence" value="ECO:0007669"/>
    <property type="project" value="UniProtKB-KW"/>
</dbReference>
<dbReference type="PANTHER" id="PTHR43298">
    <property type="entry name" value="MULTIDRUG RESISTANCE PROTEIN NORM-RELATED"/>
    <property type="match status" value="1"/>
</dbReference>
<keyword evidence="4" id="KW-1003">Cell membrane</keyword>
<feature type="transmembrane region" description="Helical" evidence="10">
    <location>
        <begin position="348"/>
        <end position="372"/>
    </location>
</feature>
<feature type="transmembrane region" description="Helical" evidence="10">
    <location>
        <begin position="78"/>
        <end position="97"/>
    </location>
</feature>
<dbReference type="GO" id="GO:0005886">
    <property type="term" value="C:plasma membrane"/>
    <property type="evidence" value="ECO:0007669"/>
    <property type="project" value="UniProtKB-SubCell"/>
</dbReference>
<dbReference type="GO" id="GO:0042910">
    <property type="term" value="F:xenobiotic transmembrane transporter activity"/>
    <property type="evidence" value="ECO:0007669"/>
    <property type="project" value="InterPro"/>
</dbReference>
<dbReference type="GO" id="GO:0006811">
    <property type="term" value="P:monoatomic ion transport"/>
    <property type="evidence" value="ECO:0007669"/>
    <property type="project" value="UniProtKB-KW"/>
</dbReference>
<evidence type="ECO:0000256" key="4">
    <source>
        <dbReference type="ARBA" id="ARBA00022475"/>
    </source>
</evidence>
<dbReference type="CDD" id="cd13139">
    <property type="entry name" value="MATE_like_14"/>
    <property type="match status" value="1"/>
</dbReference>
<evidence type="ECO:0000256" key="2">
    <source>
        <dbReference type="ARBA" id="ARBA00022448"/>
    </source>
</evidence>
<dbReference type="PIRSF" id="PIRSF006603">
    <property type="entry name" value="DinF"/>
    <property type="match status" value="1"/>
</dbReference>
<feature type="transmembrane region" description="Helical" evidence="10">
    <location>
        <begin position="303"/>
        <end position="327"/>
    </location>
</feature>
<keyword evidence="7" id="KW-0406">Ion transport</keyword>
<feature type="transmembrane region" description="Helical" evidence="10">
    <location>
        <begin position="188"/>
        <end position="207"/>
    </location>
</feature>
<dbReference type="PANTHER" id="PTHR43298:SF2">
    <property type="entry name" value="FMN_FAD EXPORTER YEEO-RELATED"/>
    <property type="match status" value="1"/>
</dbReference>
<name>A0A0U3AGR8_9ALTE</name>
<sequence length="473" mass="50939">MTEHTTKHTSVYGLFKQALTGNIQQDFTKGSIGVAAFLLAVPMVLEMMMESIFAVVDIFFVASLGFEAVAVVGLTEAVLTLIYAIAIGLSMGVTAMVARRIGEGNTVKANQVAGQALWTGMLVSLLIAAIGISYAEEILRLMGADDAVLEMGKNYTLLMLTGSITIIYLFLINAIFRGAGDANVAMRSLWLANGLNIVLDPLLIYGIGPFPEMGVTGAAVATLIGRGSGVIYQLYHLCHHGSSRASRIRVGLAQLKPVWTDMLALVRVSLGGILQFLIATASWVALVRIVSTYGSAAVAGYTIAIRIVIFTILPAWGMSNAVATLVGQNLGAGKPDRAEQSVWKVARYNLYFMLAVAVIFVLFAETLIGLFSEDPLVIADGVNCLRFIAYGYGFYGIGMILIQAFNGAGDTMTPTRINFICYWLLQIPLAYGLAQYWQLGTNGVFIAITIAESLLAVIGLWVFRQGKWKTRMV</sequence>
<organism evidence="11 12">
    <name type="scientific">Lacimicrobium alkaliphilum</name>
    <dbReference type="NCBI Taxonomy" id="1526571"/>
    <lineage>
        <taxon>Bacteria</taxon>
        <taxon>Pseudomonadati</taxon>
        <taxon>Pseudomonadota</taxon>
        <taxon>Gammaproteobacteria</taxon>
        <taxon>Alteromonadales</taxon>
        <taxon>Alteromonadaceae</taxon>
        <taxon>Lacimicrobium</taxon>
    </lineage>
</organism>
<dbReference type="EMBL" id="CP013650">
    <property type="protein sequence ID" value="ALS97889.1"/>
    <property type="molecule type" value="Genomic_DNA"/>
</dbReference>
<evidence type="ECO:0000256" key="8">
    <source>
        <dbReference type="ARBA" id="ARBA00023136"/>
    </source>
</evidence>
<evidence type="ECO:0000256" key="10">
    <source>
        <dbReference type="SAM" id="Phobius"/>
    </source>
</evidence>
<feature type="transmembrane region" description="Helical" evidence="10">
    <location>
        <begin position="387"/>
        <end position="405"/>
    </location>
</feature>
<evidence type="ECO:0000256" key="3">
    <source>
        <dbReference type="ARBA" id="ARBA00022449"/>
    </source>
</evidence>
<feature type="transmembrane region" description="Helical" evidence="10">
    <location>
        <begin position="27"/>
        <end position="45"/>
    </location>
</feature>
<evidence type="ECO:0000256" key="7">
    <source>
        <dbReference type="ARBA" id="ARBA00023065"/>
    </source>
</evidence>
<dbReference type="InterPro" id="IPR050222">
    <property type="entry name" value="MATE_MdtK"/>
</dbReference>
<feature type="transmembrane region" description="Helical" evidence="10">
    <location>
        <begin position="417"/>
        <end position="437"/>
    </location>
</feature>
<dbReference type="Pfam" id="PF01554">
    <property type="entry name" value="MatE"/>
    <property type="match status" value="2"/>
</dbReference>
<evidence type="ECO:0000313" key="12">
    <source>
        <dbReference type="Proteomes" id="UP000068447"/>
    </source>
</evidence>
<dbReference type="RefSeq" id="WP_062477882.1">
    <property type="nucleotide sequence ID" value="NZ_CP013650.1"/>
</dbReference>
<keyword evidence="12" id="KW-1185">Reference proteome</keyword>
<dbReference type="InterPro" id="IPR002528">
    <property type="entry name" value="MATE_fam"/>
</dbReference>
<dbReference type="KEGG" id="lal:AT746_06140"/>
<dbReference type="Proteomes" id="UP000068447">
    <property type="component" value="Chromosome"/>
</dbReference>
<evidence type="ECO:0000256" key="9">
    <source>
        <dbReference type="ARBA" id="ARBA00031636"/>
    </source>
</evidence>
<keyword evidence="6 10" id="KW-1133">Transmembrane helix</keyword>
<gene>
    <name evidence="11" type="ORF">AT746_06140</name>
</gene>
<proteinExistence type="predicted"/>
<dbReference type="OrthoDB" id="9806302at2"/>
<feature type="transmembrane region" description="Helical" evidence="10">
    <location>
        <begin position="443"/>
        <end position="463"/>
    </location>
</feature>
<evidence type="ECO:0000256" key="5">
    <source>
        <dbReference type="ARBA" id="ARBA00022692"/>
    </source>
</evidence>
<keyword evidence="8 10" id="KW-0472">Membrane</keyword>
<dbReference type="InterPro" id="IPR048279">
    <property type="entry name" value="MdtK-like"/>
</dbReference>
<keyword evidence="5 10" id="KW-0812">Transmembrane</keyword>
<keyword evidence="3" id="KW-0050">Antiport</keyword>
<evidence type="ECO:0000256" key="6">
    <source>
        <dbReference type="ARBA" id="ARBA00022989"/>
    </source>
</evidence>
<evidence type="ECO:0000313" key="11">
    <source>
        <dbReference type="EMBL" id="ALS97889.1"/>
    </source>
</evidence>
<keyword evidence="2" id="KW-0813">Transport</keyword>
<reference evidence="11 12" key="1">
    <citation type="submission" date="2015-12" db="EMBL/GenBank/DDBJ databases">
        <title>Complete genome of Lacimicrobium alkaliphilum KCTC 32984.</title>
        <authorList>
            <person name="Kim S.-G."/>
            <person name="Lee Y.-J."/>
        </authorList>
    </citation>
    <scope>NUCLEOTIDE SEQUENCE [LARGE SCALE GENOMIC DNA]</scope>
    <source>
        <strain evidence="11 12">YelD216</strain>
    </source>
</reference>
<dbReference type="AlphaFoldDB" id="A0A0U3AGR8"/>
<accession>A0A0U3AGR8</accession>
<evidence type="ECO:0000256" key="1">
    <source>
        <dbReference type="ARBA" id="ARBA00004429"/>
    </source>
</evidence>
<dbReference type="STRING" id="1526571.AT746_06140"/>